<dbReference type="PANTHER" id="PTHR32179">
    <property type="entry name" value="NICOTINATE-NUCLEOTIDE PYROPHOSPHORYLASE [CARBOXYLATING]"/>
    <property type="match status" value="1"/>
</dbReference>
<dbReference type="NCBIfam" id="TIGR00078">
    <property type="entry name" value="nadC"/>
    <property type="match status" value="1"/>
</dbReference>
<dbReference type="SUPFAM" id="SSF51690">
    <property type="entry name" value="Nicotinate/Quinolinate PRTase C-terminal domain-like"/>
    <property type="match status" value="1"/>
</dbReference>
<evidence type="ECO:0000313" key="13">
    <source>
        <dbReference type="Proteomes" id="UP000249852"/>
    </source>
</evidence>
<evidence type="ECO:0000256" key="8">
    <source>
        <dbReference type="ARBA" id="ARBA00033102"/>
    </source>
</evidence>
<gene>
    <name evidence="12" type="ORF">BC673_10631</name>
</gene>
<dbReference type="InterPro" id="IPR002638">
    <property type="entry name" value="Quinolinate_PRibosylTrfase_C"/>
</dbReference>
<evidence type="ECO:0000256" key="6">
    <source>
        <dbReference type="ARBA" id="ARBA00022676"/>
    </source>
</evidence>
<evidence type="ECO:0000256" key="2">
    <source>
        <dbReference type="ARBA" id="ARBA00004893"/>
    </source>
</evidence>
<comment type="function">
    <text evidence="1">Involved in the catabolism of quinolinic acid (QA).</text>
</comment>
<dbReference type="SUPFAM" id="SSF54675">
    <property type="entry name" value="Nicotinate/Quinolinate PRTase N-terminal domain-like"/>
    <property type="match status" value="1"/>
</dbReference>
<dbReference type="InterPro" id="IPR037128">
    <property type="entry name" value="Quinolinate_PRibosylTase_N_sf"/>
</dbReference>
<dbReference type="CDD" id="cd01572">
    <property type="entry name" value="QPRTase"/>
    <property type="match status" value="1"/>
</dbReference>
<comment type="pathway">
    <text evidence="2">Cofactor biosynthesis; NAD(+) biosynthesis; nicotinate D-ribonucleotide from quinolinate: step 1/1.</text>
</comment>
<organism evidence="12 13">
    <name type="scientific">Prevotella pallens</name>
    <dbReference type="NCBI Taxonomy" id="60133"/>
    <lineage>
        <taxon>Bacteria</taxon>
        <taxon>Pseudomonadati</taxon>
        <taxon>Bacteroidota</taxon>
        <taxon>Bacteroidia</taxon>
        <taxon>Bacteroidales</taxon>
        <taxon>Prevotellaceae</taxon>
        <taxon>Prevotella</taxon>
    </lineage>
</organism>
<evidence type="ECO:0000256" key="3">
    <source>
        <dbReference type="ARBA" id="ARBA00009400"/>
    </source>
</evidence>
<dbReference type="Pfam" id="PF02749">
    <property type="entry name" value="QRPTase_N"/>
    <property type="match status" value="1"/>
</dbReference>
<dbReference type="InterPro" id="IPR013785">
    <property type="entry name" value="Aldolase_TIM"/>
</dbReference>
<keyword evidence="13" id="KW-1185">Reference proteome</keyword>
<dbReference type="PANTHER" id="PTHR32179:SF3">
    <property type="entry name" value="NICOTINATE-NUCLEOTIDE PYROPHOSPHORYLASE [CARBOXYLATING]"/>
    <property type="match status" value="1"/>
</dbReference>
<dbReference type="EC" id="2.4.2.19" evidence="4"/>
<feature type="domain" description="Quinolinate phosphoribosyl transferase C-terminal" evidence="10">
    <location>
        <begin position="111"/>
        <end position="281"/>
    </location>
</feature>
<dbReference type="InterPro" id="IPR036068">
    <property type="entry name" value="Nicotinate_pribotase-like_C"/>
</dbReference>
<dbReference type="Proteomes" id="UP000249852">
    <property type="component" value="Unassembled WGS sequence"/>
</dbReference>
<evidence type="ECO:0000256" key="9">
    <source>
        <dbReference type="PIRNR" id="PIRNR006250"/>
    </source>
</evidence>
<evidence type="ECO:0000256" key="5">
    <source>
        <dbReference type="ARBA" id="ARBA00022642"/>
    </source>
</evidence>
<proteinExistence type="inferred from homology"/>
<dbReference type="EMBL" id="QLTQ01000006">
    <property type="protein sequence ID" value="RAS46351.1"/>
    <property type="molecule type" value="Genomic_DNA"/>
</dbReference>
<dbReference type="Gene3D" id="3.90.1170.20">
    <property type="entry name" value="Quinolinate phosphoribosyl transferase, N-terminal domain"/>
    <property type="match status" value="1"/>
</dbReference>
<name>A0ABX9DRV7_9BACT</name>
<keyword evidence="7 9" id="KW-0808">Transferase</keyword>
<dbReference type="PIRSF" id="PIRSF006250">
    <property type="entry name" value="NadC_ModD"/>
    <property type="match status" value="1"/>
</dbReference>
<dbReference type="Gene3D" id="3.20.20.70">
    <property type="entry name" value="Aldolase class I"/>
    <property type="match status" value="1"/>
</dbReference>
<dbReference type="Pfam" id="PF01729">
    <property type="entry name" value="QRPTase_C"/>
    <property type="match status" value="1"/>
</dbReference>
<keyword evidence="6 9" id="KW-0328">Glycosyltransferase</keyword>
<comment type="similarity">
    <text evidence="3 9">Belongs to the NadC/ModD family.</text>
</comment>
<reference evidence="12 13" key="1">
    <citation type="submission" date="2018-06" db="EMBL/GenBank/DDBJ databases">
        <title>Genomic Encyclopedia of Archaeal and Bacterial Type Strains, Phase II (KMG-II): from individual species to whole genera.</title>
        <authorList>
            <person name="Goeker M."/>
        </authorList>
    </citation>
    <scope>NUCLEOTIDE SEQUENCE [LARGE SCALE GENOMIC DNA]</scope>
    <source>
        <strain evidence="12 13">DSM 18710</strain>
    </source>
</reference>
<dbReference type="InterPro" id="IPR027277">
    <property type="entry name" value="NadC/ModD"/>
</dbReference>
<evidence type="ECO:0000259" key="10">
    <source>
        <dbReference type="Pfam" id="PF01729"/>
    </source>
</evidence>
<evidence type="ECO:0000313" key="12">
    <source>
        <dbReference type="EMBL" id="RAS46351.1"/>
    </source>
</evidence>
<dbReference type="RefSeq" id="WP_006044633.1">
    <property type="nucleotide sequence ID" value="NZ_CAUOZC010000012.1"/>
</dbReference>
<feature type="domain" description="Quinolinate phosphoribosyl transferase N-terminal" evidence="11">
    <location>
        <begin position="24"/>
        <end position="109"/>
    </location>
</feature>
<evidence type="ECO:0000256" key="4">
    <source>
        <dbReference type="ARBA" id="ARBA00011944"/>
    </source>
</evidence>
<evidence type="ECO:0000256" key="7">
    <source>
        <dbReference type="ARBA" id="ARBA00022679"/>
    </source>
</evidence>
<dbReference type="InterPro" id="IPR022412">
    <property type="entry name" value="Quinolinate_PRibosylTrfase_N"/>
</dbReference>
<evidence type="ECO:0000256" key="1">
    <source>
        <dbReference type="ARBA" id="ARBA00003237"/>
    </source>
</evidence>
<dbReference type="InterPro" id="IPR004393">
    <property type="entry name" value="NadC"/>
</dbReference>
<protein>
    <recommendedName>
        <fullName evidence="4">nicotinate-nucleotide diphosphorylase (carboxylating)</fullName>
        <ecNumber evidence="4">2.4.2.19</ecNumber>
    </recommendedName>
    <alternativeName>
        <fullName evidence="8">Quinolinate phosphoribosyltransferase [decarboxylating]</fullName>
    </alternativeName>
</protein>
<comment type="caution">
    <text evidence="12">The sequence shown here is derived from an EMBL/GenBank/DDBJ whole genome shotgun (WGS) entry which is preliminary data.</text>
</comment>
<accession>A0ABX9DRV7</accession>
<evidence type="ECO:0000259" key="11">
    <source>
        <dbReference type="Pfam" id="PF02749"/>
    </source>
</evidence>
<keyword evidence="5" id="KW-0662">Pyridine nucleotide biosynthesis</keyword>
<sequence>MLKVEELNDKLIDLAFSEDIGDGDHTTLCCIPTDAIGESKLLIKEEGIFAGIDIAKRVFHRFDPELIVETYIEDGAHVKPGDIVMSVKGREQSLLQTERLMLNILQRMSGIATMTHKYQQALIDAGTNTRVLDTRKTTPGMRMLEKEAVRIGGGTNHRIGLFDMILLKDNHIDFCGGVHNAISRAKAYCKANGKNLKIECEVRNFKELDEALTEGCDRIMFDNFSPEDTRIAVDIVAGRCETESSGGITYETMIPYAKAGVDFISFGALTHSVKGLDMSFKAAGSDKLVMK</sequence>